<dbReference type="SUPFAM" id="SSF55729">
    <property type="entry name" value="Acyl-CoA N-acyltransferases (Nat)"/>
    <property type="match status" value="1"/>
</dbReference>
<dbReference type="Pfam" id="PF00583">
    <property type="entry name" value="Acetyltransf_1"/>
    <property type="match status" value="1"/>
</dbReference>
<proteinExistence type="predicted"/>
<dbReference type="PROSITE" id="PS51186">
    <property type="entry name" value="GNAT"/>
    <property type="match status" value="1"/>
</dbReference>
<gene>
    <name evidence="4" type="ORF">BAG01nite_43360</name>
    <name evidence="5" type="ORF">EB820_15610</name>
</gene>
<dbReference type="InterPro" id="IPR050680">
    <property type="entry name" value="YpeA/RimI_acetyltransf"/>
</dbReference>
<reference evidence="4 7" key="2">
    <citation type="submission" date="2019-06" db="EMBL/GenBank/DDBJ databases">
        <title>Whole genome shotgun sequence of Brevibacillus agri NBRC 15538.</title>
        <authorList>
            <person name="Hosoyama A."/>
            <person name="Uohara A."/>
            <person name="Ohji S."/>
            <person name="Ichikawa N."/>
        </authorList>
    </citation>
    <scope>NUCLEOTIDE SEQUENCE [LARGE SCALE GENOMIC DNA]</scope>
    <source>
        <strain evidence="4 7">NBRC 15538</strain>
    </source>
</reference>
<dbReference type="Proteomes" id="UP000276178">
    <property type="component" value="Unassembled WGS sequence"/>
</dbReference>
<dbReference type="InterPro" id="IPR016181">
    <property type="entry name" value="Acyl_CoA_acyltransferase"/>
</dbReference>
<keyword evidence="1 5" id="KW-0808">Transferase</keyword>
<organism evidence="5 6">
    <name type="scientific">Brevibacillus agri</name>
    <dbReference type="NCBI Taxonomy" id="51101"/>
    <lineage>
        <taxon>Bacteria</taxon>
        <taxon>Bacillati</taxon>
        <taxon>Bacillota</taxon>
        <taxon>Bacilli</taxon>
        <taxon>Bacillales</taxon>
        <taxon>Paenibacillaceae</taxon>
        <taxon>Brevibacillus</taxon>
    </lineage>
</organism>
<dbReference type="EMBL" id="BJOD01000063">
    <property type="protein sequence ID" value="GED28234.1"/>
    <property type="molecule type" value="Genomic_DNA"/>
</dbReference>
<feature type="domain" description="N-acetyltransferase" evidence="3">
    <location>
        <begin position="173"/>
        <end position="307"/>
    </location>
</feature>
<accession>A0A3M8ARF5</accession>
<evidence type="ECO:0000256" key="1">
    <source>
        <dbReference type="ARBA" id="ARBA00022679"/>
    </source>
</evidence>
<dbReference type="GO" id="GO:0016747">
    <property type="term" value="F:acyltransferase activity, transferring groups other than amino-acyl groups"/>
    <property type="evidence" value="ECO:0007669"/>
    <property type="project" value="InterPro"/>
</dbReference>
<evidence type="ECO:0000313" key="7">
    <source>
        <dbReference type="Proteomes" id="UP000317180"/>
    </source>
</evidence>
<evidence type="ECO:0000313" key="6">
    <source>
        <dbReference type="Proteomes" id="UP000276178"/>
    </source>
</evidence>
<protein>
    <submittedName>
        <fullName evidence="5">GNAT family N-acetyltransferase</fullName>
    </submittedName>
</protein>
<keyword evidence="2" id="KW-0012">Acyltransferase</keyword>
<keyword evidence="7" id="KW-1185">Reference proteome</keyword>
<evidence type="ECO:0000313" key="5">
    <source>
        <dbReference type="EMBL" id="RNB53778.1"/>
    </source>
</evidence>
<dbReference type="EMBL" id="RHHN01000046">
    <property type="protein sequence ID" value="RNB53778.1"/>
    <property type="molecule type" value="Genomic_DNA"/>
</dbReference>
<dbReference type="InterPro" id="IPR000182">
    <property type="entry name" value="GNAT_dom"/>
</dbReference>
<sequence>MSQPSTKTMIRHFQQEDMPLLGALYKSVTAKENATFWWVGDEENWGNVYCAFEGGRMVAKGQVSIINVVPPGRLPENKHAIYLNLKTVPEREDDDELLEKLYRLLYQKASELKQSLSQEYNTILCVGNDSTAAANNGFFIRQGFRHLNSLFRMRRELDQPVGERALDEAFQFAPWQMETPEEERQYLQVEAEIWPDTPLGAERLAEYKKQPLWTSLVIRQKRTLAAGLMAWQEEEHGVIEDVFVREPWRQRGFAKFLLTQGLAYLQAHGLPYACLTVLTTNQSALFLYESVGFYVESEEVRYFTELA</sequence>
<dbReference type="Gene3D" id="3.40.630.30">
    <property type="match status" value="1"/>
</dbReference>
<evidence type="ECO:0000259" key="3">
    <source>
        <dbReference type="PROSITE" id="PS51186"/>
    </source>
</evidence>
<evidence type="ECO:0000313" key="4">
    <source>
        <dbReference type="EMBL" id="GED28234.1"/>
    </source>
</evidence>
<comment type="caution">
    <text evidence="5">The sequence shown here is derived from an EMBL/GenBank/DDBJ whole genome shotgun (WGS) entry which is preliminary data.</text>
</comment>
<evidence type="ECO:0000256" key="2">
    <source>
        <dbReference type="ARBA" id="ARBA00023315"/>
    </source>
</evidence>
<dbReference type="RefSeq" id="WP_122953085.1">
    <property type="nucleotide sequence ID" value="NZ_BJOD01000063.1"/>
</dbReference>
<name>A0A3M8ARF5_9BACL</name>
<dbReference type="OrthoDB" id="1897483at2"/>
<dbReference type="PANTHER" id="PTHR43420:SF12">
    <property type="entry name" value="N-ACETYLTRANSFERASE DOMAIN-CONTAINING PROTEIN"/>
    <property type="match status" value="1"/>
</dbReference>
<dbReference type="GeneID" id="82813316"/>
<dbReference type="AlphaFoldDB" id="A0A3M8ARF5"/>
<dbReference type="Proteomes" id="UP000317180">
    <property type="component" value="Unassembled WGS sequence"/>
</dbReference>
<reference evidence="5 6" key="1">
    <citation type="submission" date="2018-10" db="EMBL/GenBank/DDBJ databases">
        <title>Phylogenomics of Brevibacillus.</title>
        <authorList>
            <person name="Dunlap C."/>
        </authorList>
    </citation>
    <scope>NUCLEOTIDE SEQUENCE [LARGE SCALE GENOMIC DNA]</scope>
    <source>
        <strain evidence="5 6">NRRL NRS 1219</strain>
    </source>
</reference>
<dbReference type="PANTHER" id="PTHR43420">
    <property type="entry name" value="ACETYLTRANSFERASE"/>
    <property type="match status" value="1"/>
</dbReference>